<organism evidence="1 2">
    <name type="scientific">Aegilops tauschii subsp. strangulata</name>
    <name type="common">Goatgrass</name>
    <dbReference type="NCBI Taxonomy" id="200361"/>
    <lineage>
        <taxon>Eukaryota</taxon>
        <taxon>Viridiplantae</taxon>
        <taxon>Streptophyta</taxon>
        <taxon>Embryophyta</taxon>
        <taxon>Tracheophyta</taxon>
        <taxon>Spermatophyta</taxon>
        <taxon>Magnoliopsida</taxon>
        <taxon>Liliopsida</taxon>
        <taxon>Poales</taxon>
        <taxon>Poaceae</taxon>
        <taxon>BOP clade</taxon>
        <taxon>Pooideae</taxon>
        <taxon>Triticodae</taxon>
        <taxon>Triticeae</taxon>
        <taxon>Triticinae</taxon>
        <taxon>Aegilops</taxon>
    </lineage>
</organism>
<reference evidence="1" key="3">
    <citation type="journal article" date="2017" name="Nature">
        <title>Genome sequence of the progenitor of the wheat D genome Aegilops tauschii.</title>
        <authorList>
            <person name="Luo M.C."/>
            <person name="Gu Y.Q."/>
            <person name="Puiu D."/>
            <person name="Wang H."/>
            <person name="Twardziok S.O."/>
            <person name="Deal K.R."/>
            <person name="Huo N."/>
            <person name="Zhu T."/>
            <person name="Wang L."/>
            <person name="Wang Y."/>
            <person name="McGuire P.E."/>
            <person name="Liu S."/>
            <person name="Long H."/>
            <person name="Ramasamy R.K."/>
            <person name="Rodriguez J.C."/>
            <person name="Van S.L."/>
            <person name="Yuan L."/>
            <person name="Wang Z."/>
            <person name="Xia Z."/>
            <person name="Xiao L."/>
            <person name="Anderson O.D."/>
            <person name="Ouyang S."/>
            <person name="Liang Y."/>
            <person name="Zimin A.V."/>
            <person name="Pertea G."/>
            <person name="Qi P."/>
            <person name="Bennetzen J.L."/>
            <person name="Dai X."/>
            <person name="Dawson M.W."/>
            <person name="Muller H.G."/>
            <person name="Kugler K."/>
            <person name="Rivarola-Duarte L."/>
            <person name="Spannagl M."/>
            <person name="Mayer K.F.X."/>
            <person name="Lu F.H."/>
            <person name="Bevan M.W."/>
            <person name="Leroy P."/>
            <person name="Li P."/>
            <person name="You F.M."/>
            <person name="Sun Q."/>
            <person name="Liu Z."/>
            <person name="Lyons E."/>
            <person name="Wicker T."/>
            <person name="Salzberg S.L."/>
            <person name="Devos K.M."/>
            <person name="Dvorak J."/>
        </authorList>
    </citation>
    <scope>NUCLEOTIDE SEQUENCE [LARGE SCALE GENOMIC DNA]</scope>
    <source>
        <strain evidence="1">cv. AL8/78</strain>
    </source>
</reference>
<evidence type="ECO:0000313" key="2">
    <source>
        <dbReference type="Proteomes" id="UP000015105"/>
    </source>
</evidence>
<sequence length="60" mass="6563">NHVGTCISSESCLNLSRWQESSCLLVKAFMHYCHPCASFPSCSILSLHLIVPVPVANFAI</sequence>
<dbReference type="Proteomes" id="UP000015105">
    <property type="component" value="Chromosome 6D"/>
</dbReference>
<accession>A0A453MZU1</accession>
<proteinExistence type="predicted"/>
<dbReference type="Gramene" id="AET6Gv20162600.30">
    <property type="protein sequence ID" value="AET6Gv20162600.30"/>
    <property type="gene ID" value="AET6Gv20162600"/>
</dbReference>
<dbReference type="EnsemblPlants" id="AET6Gv20162600.30">
    <property type="protein sequence ID" value="AET6Gv20162600.30"/>
    <property type="gene ID" value="AET6Gv20162600"/>
</dbReference>
<reference evidence="1" key="5">
    <citation type="journal article" date="2021" name="G3 (Bethesda)">
        <title>Aegilops tauschii genome assembly Aet v5.0 features greater sequence contiguity and improved annotation.</title>
        <authorList>
            <person name="Wang L."/>
            <person name="Zhu T."/>
            <person name="Rodriguez J.C."/>
            <person name="Deal K.R."/>
            <person name="Dubcovsky J."/>
            <person name="McGuire P.E."/>
            <person name="Lux T."/>
            <person name="Spannagl M."/>
            <person name="Mayer K.F.X."/>
            <person name="Baldrich P."/>
            <person name="Meyers B.C."/>
            <person name="Huo N."/>
            <person name="Gu Y.Q."/>
            <person name="Zhou H."/>
            <person name="Devos K.M."/>
            <person name="Bennetzen J.L."/>
            <person name="Unver T."/>
            <person name="Budak H."/>
            <person name="Gulick P.J."/>
            <person name="Galiba G."/>
            <person name="Kalapos B."/>
            <person name="Nelson D.R."/>
            <person name="Li P."/>
            <person name="You F.M."/>
            <person name="Luo M.C."/>
            <person name="Dvorak J."/>
        </authorList>
    </citation>
    <scope>NUCLEOTIDE SEQUENCE [LARGE SCALE GENOMIC DNA]</scope>
    <source>
        <strain evidence="1">cv. AL8/78</strain>
    </source>
</reference>
<reference evidence="2" key="1">
    <citation type="journal article" date="2014" name="Science">
        <title>Ancient hybridizations among the ancestral genomes of bread wheat.</title>
        <authorList>
            <consortium name="International Wheat Genome Sequencing Consortium,"/>
            <person name="Marcussen T."/>
            <person name="Sandve S.R."/>
            <person name="Heier L."/>
            <person name="Spannagl M."/>
            <person name="Pfeifer M."/>
            <person name="Jakobsen K.S."/>
            <person name="Wulff B.B."/>
            <person name="Steuernagel B."/>
            <person name="Mayer K.F."/>
            <person name="Olsen O.A."/>
        </authorList>
    </citation>
    <scope>NUCLEOTIDE SEQUENCE [LARGE SCALE GENOMIC DNA]</scope>
    <source>
        <strain evidence="2">cv. AL8/78</strain>
    </source>
</reference>
<dbReference type="AlphaFoldDB" id="A0A453MZU1"/>
<keyword evidence="2" id="KW-1185">Reference proteome</keyword>
<reference evidence="1" key="4">
    <citation type="submission" date="2019-03" db="UniProtKB">
        <authorList>
            <consortium name="EnsemblPlants"/>
        </authorList>
    </citation>
    <scope>IDENTIFICATION</scope>
</reference>
<protein>
    <submittedName>
        <fullName evidence="1">Uncharacterized protein</fullName>
    </submittedName>
</protein>
<name>A0A453MZU1_AEGTS</name>
<evidence type="ECO:0000313" key="1">
    <source>
        <dbReference type="EnsemblPlants" id="AET6Gv20162600.30"/>
    </source>
</evidence>
<reference evidence="2" key="2">
    <citation type="journal article" date="2017" name="Nat. Plants">
        <title>The Aegilops tauschii genome reveals multiple impacts of transposons.</title>
        <authorList>
            <person name="Zhao G."/>
            <person name="Zou C."/>
            <person name="Li K."/>
            <person name="Wang K."/>
            <person name="Li T."/>
            <person name="Gao L."/>
            <person name="Zhang X."/>
            <person name="Wang H."/>
            <person name="Yang Z."/>
            <person name="Liu X."/>
            <person name="Jiang W."/>
            <person name="Mao L."/>
            <person name="Kong X."/>
            <person name="Jiao Y."/>
            <person name="Jia J."/>
        </authorList>
    </citation>
    <scope>NUCLEOTIDE SEQUENCE [LARGE SCALE GENOMIC DNA]</scope>
    <source>
        <strain evidence="2">cv. AL8/78</strain>
    </source>
</reference>